<name>A0ABT2QE26_9EURY</name>
<comment type="caution">
    <text evidence="2">The sequence shown here is derived from an EMBL/GenBank/DDBJ whole genome shotgun (WGS) entry which is preliminary data.</text>
</comment>
<feature type="region of interest" description="Disordered" evidence="1">
    <location>
        <begin position="1"/>
        <end position="60"/>
    </location>
</feature>
<dbReference type="RefSeq" id="WP_338007803.1">
    <property type="nucleotide sequence ID" value="NZ_JAOPKB010000004.1"/>
</dbReference>
<sequence length="92" mass="9924">MSSRSDRRTAPSEDATDNLTDTDLLQNTDTLENEPDLEKSDARTGADAETEPTGPTCPRCGTRLVATTTTGPTTHYGSPCGCRLRSTDLEFE</sequence>
<proteinExistence type="predicted"/>
<protein>
    <submittedName>
        <fullName evidence="2">Uncharacterized protein</fullName>
    </submittedName>
</protein>
<feature type="compositionally biased region" description="Basic and acidic residues" evidence="1">
    <location>
        <begin position="36"/>
        <end position="46"/>
    </location>
</feature>
<reference evidence="2 3" key="1">
    <citation type="submission" date="2022-09" db="EMBL/GenBank/DDBJ databases">
        <title>Enrichment on poylsaccharides allowed isolation of novel metabolic and taxonomic groups of Haloarchaea.</title>
        <authorList>
            <person name="Sorokin D.Y."/>
            <person name="Elcheninov A.G."/>
            <person name="Khizhniak T.V."/>
            <person name="Kolganova T.V."/>
            <person name="Kublanov I.V."/>
        </authorList>
    </citation>
    <scope>NUCLEOTIDE SEQUENCE [LARGE SCALE GENOMIC DNA]</scope>
    <source>
        <strain evidence="2 3">AArc-m2/3/4</strain>
    </source>
</reference>
<feature type="compositionally biased region" description="Low complexity" evidence="1">
    <location>
        <begin position="17"/>
        <end position="30"/>
    </location>
</feature>
<dbReference type="Proteomes" id="UP001320972">
    <property type="component" value="Unassembled WGS sequence"/>
</dbReference>
<evidence type="ECO:0000313" key="2">
    <source>
        <dbReference type="EMBL" id="MCU4973180.1"/>
    </source>
</evidence>
<keyword evidence="3" id="KW-1185">Reference proteome</keyword>
<evidence type="ECO:0000313" key="3">
    <source>
        <dbReference type="Proteomes" id="UP001320972"/>
    </source>
</evidence>
<dbReference type="EMBL" id="JAOPKB010000004">
    <property type="protein sequence ID" value="MCU4973180.1"/>
    <property type="molecule type" value="Genomic_DNA"/>
</dbReference>
<accession>A0ABT2QE26</accession>
<gene>
    <name evidence="2" type="ORF">OB955_10540</name>
</gene>
<organism evidence="2 3">
    <name type="scientific">Natronoglomus mannanivorans</name>
    <dbReference type="NCBI Taxonomy" id="2979990"/>
    <lineage>
        <taxon>Archaea</taxon>
        <taxon>Methanobacteriati</taxon>
        <taxon>Methanobacteriota</taxon>
        <taxon>Stenosarchaea group</taxon>
        <taxon>Halobacteria</taxon>
        <taxon>Halobacteriales</taxon>
        <taxon>Natrialbaceae</taxon>
        <taxon>Natronoglomus</taxon>
    </lineage>
</organism>
<feature type="compositionally biased region" description="Basic and acidic residues" evidence="1">
    <location>
        <begin position="1"/>
        <end position="11"/>
    </location>
</feature>
<evidence type="ECO:0000256" key="1">
    <source>
        <dbReference type="SAM" id="MobiDB-lite"/>
    </source>
</evidence>